<comment type="caution">
    <text evidence="1">The sequence shown here is derived from an EMBL/GenBank/DDBJ whole genome shotgun (WGS) entry which is preliminary data.</text>
</comment>
<name>A0A9P6TG66_9BASI</name>
<dbReference type="PANTHER" id="PTHR33096">
    <property type="entry name" value="CXC2 DOMAIN-CONTAINING PROTEIN"/>
    <property type="match status" value="1"/>
</dbReference>
<dbReference type="InterPro" id="IPR040521">
    <property type="entry name" value="KDZ"/>
</dbReference>
<proteinExistence type="predicted"/>
<evidence type="ECO:0000313" key="2">
    <source>
        <dbReference type="Proteomes" id="UP000886653"/>
    </source>
</evidence>
<dbReference type="AlphaFoldDB" id="A0A9P6TG66"/>
<accession>A0A9P6TG66</accession>
<evidence type="ECO:0000313" key="1">
    <source>
        <dbReference type="EMBL" id="KAG0150445.1"/>
    </source>
</evidence>
<organism evidence="1 2">
    <name type="scientific">Cronartium quercuum f. sp. fusiforme G11</name>
    <dbReference type="NCBI Taxonomy" id="708437"/>
    <lineage>
        <taxon>Eukaryota</taxon>
        <taxon>Fungi</taxon>
        <taxon>Dikarya</taxon>
        <taxon>Basidiomycota</taxon>
        <taxon>Pucciniomycotina</taxon>
        <taxon>Pucciniomycetes</taxon>
        <taxon>Pucciniales</taxon>
        <taxon>Coleosporiaceae</taxon>
        <taxon>Cronartium</taxon>
    </lineage>
</organism>
<dbReference type="Pfam" id="PF18758">
    <property type="entry name" value="KDZ"/>
    <property type="match status" value="1"/>
</dbReference>
<protein>
    <submittedName>
        <fullName evidence="1">Uncharacterized protein</fullName>
    </submittedName>
</protein>
<dbReference type="OrthoDB" id="2504500at2759"/>
<reference evidence="1" key="1">
    <citation type="submission" date="2013-11" db="EMBL/GenBank/DDBJ databases">
        <title>Genome sequence of the fusiform rust pathogen reveals effectors for host alternation and coevolution with pine.</title>
        <authorList>
            <consortium name="DOE Joint Genome Institute"/>
            <person name="Smith K."/>
            <person name="Pendleton A."/>
            <person name="Kubisiak T."/>
            <person name="Anderson C."/>
            <person name="Salamov A."/>
            <person name="Aerts A."/>
            <person name="Riley R."/>
            <person name="Clum A."/>
            <person name="Lindquist E."/>
            <person name="Ence D."/>
            <person name="Campbell M."/>
            <person name="Kronenberg Z."/>
            <person name="Feau N."/>
            <person name="Dhillon B."/>
            <person name="Hamelin R."/>
            <person name="Burleigh J."/>
            <person name="Smith J."/>
            <person name="Yandell M."/>
            <person name="Nelson C."/>
            <person name="Grigoriev I."/>
            <person name="Davis J."/>
        </authorList>
    </citation>
    <scope>NUCLEOTIDE SEQUENCE</scope>
    <source>
        <strain evidence="1">G11</strain>
    </source>
</reference>
<dbReference type="Proteomes" id="UP000886653">
    <property type="component" value="Unassembled WGS sequence"/>
</dbReference>
<sequence>MYSSKDMPTEADYPSSFLCPLQITKQQDLCKKTKAQAKDLKTACSDSHTAANDSQTASSFKNVCDDNGIFGMACWHDIPLKFIDIHNSGKK</sequence>
<dbReference type="EMBL" id="MU167219">
    <property type="protein sequence ID" value="KAG0150445.1"/>
    <property type="molecule type" value="Genomic_DNA"/>
</dbReference>
<dbReference type="PANTHER" id="PTHR33096:SF1">
    <property type="entry name" value="CXC1-LIKE CYSTEINE CLUSTER ASSOCIATED WITH KDZ TRANSPOSASES DOMAIN-CONTAINING PROTEIN"/>
    <property type="match status" value="1"/>
</dbReference>
<gene>
    <name evidence="1" type="ORF">CROQUDRAFT_87947</name>
</gene>
<keyword evidence="2" id="KW-1185">Reference proteome</keyword>